<dbReference type="Proteomes" id="UP000478052">
    <property type="component" value="Unassembled WGS sequence"/>
</dbReference>
<comment type="caution">
    <text evidence="1">The sequence shown here is derived from an EMBL/GenBank/DDBJ whole genome shotgun (WGS) entry which is preliminary data.</text>
</comment>
<name>A0A6G0XSS4_APHCR</name>
<evidence type="ECO:0000313" key="1">
    <source>
        <dbReference type="EMBL" id="KAF0743464.1"/>
    </source>
</evidence>
<dbReference type="EMBL" id="VUJU01007584">
    <property type="protein sequence ID" value="KAF0743464.1"/>
    <property type="molecule type" value="Genomic_DNA"/>
</dbReference>
<reference evidence="1 2" key="1">
    <citation type="submission" date="2019-08" db="EMBL/GenBank/DDBJ databases">
        <title>Whole genome of Aphis craccivora.</title>
        <authorList>
            <person name="Voronova N.V."/>
            <person name="Shulinski R.S."/>
            <person name="Bandarenka Y.V."/>
            <person name="Zhorov D.G."/>
            <person name="Warner D."/>
        </authorList>
    </citation>
    <scope>NUCLEOTIDE SEQUENCE [LARGE SCALE GENOMIC DNA]</scope>
    <source>
        <strain evidence="1">180601</strain>
        <tissue evidence="1">Whole Body</tissue>
    </source>
</reference>
<protein>
    <submittedName>
        <fullName evidence="1">Reverse transcriptase domain-containing protein</fullName>
    </submittedName>
</protein>
<keyword evidence="1" id="KW-0548">Nucleotidyltransferase</keyword>
<organism evidence="1 2">
    <name type="scientific">Aphis craccivora</name>
    <name type="common">Cowpea aphid</name>
    <dbReference type="NCBI Taxonomy" id="307492"/>
    <lineage>
        <taxon>Eukaryota</taxon>
        <taxon>Metazoa</taxon>
        <taxon>Ecdysozoa</taxon>
        <taxon>Arthropoda</taxon>
        <taxon>Hexapoda</taxon>
        <taxon>Insecta</taxon>
        <taxon>Pterygota</taxon>
        <taxon>Neoptera</taxon>
        <taxon>Paraneoptera</taxon>
        <taxon>Hemiptera</taxon>
        <taxon>Sternorrhyncha</taxon>
        <taxon>Aphidomorpha</taxon>
        <taxon>Aphidoidea</taxon>
        <taxon>Aphididae</taxon>
        <taxon>Aphidini</taxon>
        <taxon>Aphis</taxon>
        <taxon>Aphis</taxon>
    </lineage>
</organism>
<evidence type="ECO:0000313" key="2">
    <source>
        <dbReference type="Proteomes" id="UP000478052"/>
    </source>
</evidence>
<proteinExistence type="predicted"/>
<dbReference type="Gene3D" id="3.60.10.10">
    <property type="entry name" value="Endonuclease/exonuclease/phosphatase"/>
    <property type="match status" value="1"/>
</dbReference>
<dbReference type="InterPro" id="IPR036691">
    <property type="entry name" value="Endo/exonu/phosph_ase_sf"/>
</dbReference>
<dbReference type="AlphaFoldDB" id="A0A6G0XSS4"/>
<keyword evidence="1" id="KW-0695">RNA-directed DNA polymerase</keyword>
<dbReference type="GO" id="GO:0003964">
    <property type="term" value="F:RNA-directed DNA polymerase activity"/>
    <property type="evidence" value="ECO:0007669"/>
    <property type="project" value="UniProtKB-KW"/>
</dbReference>
<keyword evidence="1" id="KW-0808">Transferase</keyword>
<keyword evidence="2" id="KW-1185">Reference proteome</keyword>
<accession>A0A6G0XSS4</accession>
<gene>
    <name evidence="1" type="ORF">FWK35_00022998</name>
</gene>
<sequence length="124" mass="13891">MASNCHLASIKTAVILEPNYRVLNVIDSFFDSELSLINYYAVFRCDRNSDTSNCYRGGGALIAIRNNVCELLPTTACTVEHLFVRFHVQNVTFVVCSVYILPNSSVLVYESFMSAVQNCYLSQS</sequence>